<dbReference type="AlphaFoldDB" id="A0A1F6PDM4"/>
<evidence type="ECO:0000313" key="2">
    <source>
        <dbReference type="Proteomes" id="UP000178254"/>
    </source>
</evidence>
<gene>
    <name evidence="1" type="ORF">A2538_01720</name>
</gene>
<dbReference type="STRING" id="1798709.A2538_01720"/>
<comment type="caution">
    <text evidence="1">The sequence shown here is derived from an EMBL/GenBank/DDBJ whole genome shotgun (WGS) entry which is preliminary data.</text>
</comment>
<accession>A0A1F6PDM4</accession>
<dbReference type="Proteomes" id="UP000178254">
    <property type="component" value="Unassembled WGS sequence"/>
</dbReference>
<protein>
    <submittedName>
        <fullName evidence="1">Uncharacterized protein</fullName>
    </submittedName>
</protein>
<name>A0A1F6PDM4_9BACT</name>
<evidence type="ECO:0000313" key="1">
    <source>
        <dbReference type="EMBL" id="OGH94265.1"/>
    </source>
</evidence>
<reference evidence="1 2" key="1">
    <citation type="journal article" date="2016" name="Nat. Commun.">
        <title>Thousands of microbial genomes shed light on interconnected biogeochemical processes in an aquifer system.</title>
        <authorList>
            <person name="Anantharaman K."/>
            <person name="Brown C.T."/>
            <person name="Hug L.A."/>
            <person name="Sharon I."/>
            <person name="Castelle C.J."/>
            <person name="Probst A.J."/>
            <person name="Thomas B.C."/>
            <person name="Singh A."/>
            <person name="Wilkins M.J."/>
            <person name="Karaoz U."/>
            <person name="Brodie E.L."/>
            <person name="Williams K.H."/>
            <person name="Hubbard S.S."/>
            <person name="Banfield J.F."/>
        </authorList>
    </citation>
    <scope>NUCLEOTIDE SEQUENCE [LARGE SCALE GENOMIC DNA]</scope>
</reference>
<proteinExistence type="predicted"/>
<sequence length="140" mass="15455">MLAMALLAVACGATTQTTTITAEPPMTVHSGTWEDPHESWVVALDAARAGDREWSVIIVVSKQSPHYTTIREHWANAPVIAKLVVVDYDQMTQKELEAFSDSNIPTMGPRCFVFKQGVLNITSWIGSECAHIADYIGHYH</sequence>
<organism evidence="1 2">
    <name type="scientific">Candidatus Magasanikbacteria bacterium RIFOXYD2_FULL_41_14</name>
    <dbReference type="NCBI Taxonomy" id="1798709"/>
    <lineage>
        <taxon>Bacteria</taxon>
        <taxon>Candidatus Magasanikiibacteriota</taxon>
    </lineage>
</organism>
<dbReference type="EMBL" id="MFRE01000010">
    <property type="protein sequence ID" value="OGH94265.1"/>
    <property type="molecule type" value="Genomic_DNA"/>
</dbReference>